<dbReference type="GO" id="GO:0019432">
    <property type="term" value="P:triglyceride biosynthetic process"/>
    <property type="evidence" value="ECO:0007669"/>
    <property type="project" value="TreeGrafter"/>
</dbReference>
<keyword evidence="16" id="KW-1185">Reference proteome</keyword>
<keyword evidence="4" id="KW-0444">Lipid biosynthesis</keyword>
<keyword evidence="9 13" id="KW-0472">Membrane</keyword>
<dbReference type="GO" id="GO:0004366">
    <property type="term" value="F:glycerol-3-phosphate O-acyltransferase activity"/>
    <property type="evidence" value="ECO:0007669"/>
    <property type="project" value="TreeGrafter"/>
</dbReference>
<keyword evidence="12" id="KW-0012">Acyltransferase</keyword>
<evidence type="ECO:0000256" key="2">
    <source>
        <dbReference type="ARBA" id="ARBA00005189"/>
    </source>
</evidence>
<evidence type="ECO:0000256" key="1">
    <source>
        <dbReference type="ARBA" id="ARBA00004370"/>
    </source>
</evidence>
<dbReference type="Proteomes" id="UP001443914">
    <property type="component" value="Unassembled WGS sequence"/>
</dbReference>
<keyword evidence="11" id="KW-1208">Phospholipid metabolism</keyword>
<feature type="transmembrane region" description="Helical" evidence="13">
    <location>
        <begin position="111"/>
        <end position="132"/>
    </location>
</feature>
<evidence type="ECO:0000256" key="10">
    <source>
        <dbReference type="ARBA" id="ARBA00023209"/>
    </source>
</evidence>
<dbReference type="SMART" id="SM00563">
    <property type="entry name" value="PlsC"/>
    <property type="match status" value="1"/>
</dbReference>
<evidence type="ECO:0000256" key="7">
    <source>
        <dbReference type="ARBA" id="ARBA00022989"/>
    </source>
</evidence>
<dbReference type="EMBL" id="JBDFQZ010000011">
    <property type="protein sequence ID" value="KAK9677483.1"/>
    <property type="molecule type" value="Genomic_DNA"/>
</dbReference>
<evidence type="ECO:0000313" key="16">
    <source>
        <dbReference type="Proteomes" id="UP001443914"/>
    </source>
</evidence>
<reference evidence="15" key="1">
    <citation type="submission" date="2024-03" db="EMBL/GenBank/DDBJ databases">
        <title>WGS assembly of Saponaria officinalis var. Norfolk2.</title>
        <authorList>
            <person name="Jenkins J."/>
            <person name="Shu S."/>
            <person name="Grimwood J."/>
            <person name="Barry K."/>
            <person name="Goodstein D."/>
            <person name="Schmutz J."/>
            <person name="Leebens-Mack J."/>
            <person name="Osbourn A."/>
        </authorList>
    </citation>
    <scope>NUCLEOTIDE SEQUENCE [LARGE SCALE GENOMIC DNA]</scope>
    <source>
        <strain evidence="15">JIC</strain>
    </source>
</reference>
<proteinExistence type="inferred from homology"/>
<feature type="transmembrane region" description="Helical" evidence="13">
    <location>
        <begin position="144"/>
        <end position="164"/>
    </location>
</feature>
<dbReference type="CDD" id="cd07991">
    <property type="entry name" value="LPLAT_LPCAT1-like"/>
    <property type="match status" value="1"/>
</dbReference>
<keyword evidence="7 13" id="KW-1133">Transmembrane helix</keyword>
<evidence type="ECO:0000313" key="15">
    <source>
        <dbReference type="EMBL" id="KAK9677483.1"/>
    </source>
</evidence>
<evidence type="ECO:0000259" key="14">
    <source>
        <dbReference type="SMART" id="SM00563"/>
    </source>
</evidence>
<dbReference type="InterPro" id="IPR045252">
    <property type="entry name" value="LPCAT1-like"/>
</dbReference>
<keyword evidence="6 13" id="KW-0812">Transmembrane</keyword>
<evidence type="ECO:0000256" key="3">
    <source>
        <dbReference type="ARBA" id="ARBA00008655"/>
    </source>
</evidence>
<feature type="transmembrane region" description="Helical" evidence="13">
    <location>
        <begin position="87"/>
        <end position="105"/>
    </location>
</feature>
<dbReference type="GO" id="GO:0008654">
    <property type="term" value="P:phospholipid biosynthetic process"/>
    <property type="evidence" value="ECO:0007669"/>
    <property type="project" value="UniProtKB-KW"/>
</dbReference>
<keyword evidence="8" id="KW-0443">Lipid metabolism</keyword>
<dbReference type="SUPFAM" id="SSF69593">
    <property type="entry name" value="Glycerol-3-phosphate (1)-acyltransferase"/>
    <property type="match status" value="1"/>
</dbReference>
<protein>
    <recommendedName>
        <fullName evidence="14">Phospholipid/glycerol acyltransferase domain-containing protein</fullName>
    </recommendedName>
</protein>
<organism evidence="15 16">
    <name type="scientific">Saponaria officinalis</name>
    <name type="common">Common soapwort</name>
    <name type="synonym">Lychnis saponaria</name>
    <dbReference type="NCBI Taxonomy" id="3572"/>
    <lineage>
        <taxon>Eukaryota</taxon>
        <taxon>Viridiplantae</taxon>
        <taxon>Streptophyta</taxon>
        <taxon>Embryophyta</taxon>
        <taxon>Tracheophyta</taxon>
        <taxon>Spermatophyta</taxon>
        <taxon>Magnoliopsida</taxon>
        <taxon>eudicotyledons</taxon>
        <taxon>Gunneridae</taxon>
        <taxon>Pentapetalae</taxon>
        <taxon>Caryophyllales</taxon>
        <taxon>Caryophyllaceae</taxon>
        <taxon>Caryophylleae</taxon>
        <taxon>Saponaria</taxon>
    </lineage>
</organism>
<evidence type="ECO:0000256" key="12">
    <source>
        <dbReference type="ARBA" id="ARBA00023315"/>
    </source>
</evidence>
<comment type="pathway">
    <text evidence="2">Lipid metabolism.</text>
</comment>
<keyword evidence="5" id="KW-0808">Transferase</keyword>
<evidence type="ECO:0000256" key="9">
    <source>
        <dbReference type="ARBA" id="ARBA00023136"/>
    </source>
</evidence>
<evidence type="ECO:0000256" key="6">
    <source>
        <dbReference type="ARBA" id="ARBA00022692"/>
    </source>
</evidence>
<accession>A0AAW1HM91</accession>
<dbReference type="AlphaFoldDB" id="A0AAW1HM91"/>
<dbReference type="PANTHER" id="PTHR23063:SF2">
    <property type="entry name" value="GLYCEROL-3-PHOSPHATE ACYLTRANSFERASE 4, ISOFORM D-RELATED"/>
    <property type="match status" value="1"/>
</dbReference>
<dbReference type="PANTHER" id="PTHR23063">
    <property type="entry name" value="PHOSPHOLIPID ACYLTRANSFERASE"/>
    <property type="match status" value="1"/>
</dbReference>
<gene>
    <name evidence="15" type="ORF">RND81_11G146000</name>
</gene>
<comment type="caution">
    <text evidence="15">The sequence shown here is derived from an EMBL/GenBank/DDBJ whole genome shotgun (WGS) entry which is preliminary data.</text>
</comment>
<evidence type="ECO:0000256" key="13">
    <source>
        <dbReference type="SAM" id="Phobius"/>
    </source>
</evidence>
<evidence type="ECO:0000256" key="5">
    <source>
        <dbReference type="ARBA" id="ARBA00022679"/>
    </source>
</evidence>
<comment type="subcellular location">
    <subcellularLocation>
        <location evidence="1">Membrane</location>
    </subcellularLocation>
</comment>
<feature type="domain" description="Phospholipid/glycerol acyltransferase" evidence="14">
    <location>
        <begin position="175"/>
        <end position="286"/>
    </location>
</feature>
<name>A0AAW1HM91_SAPOF</name>
<evidence type="ECO:0000256" key="4">
    <source>
        <dbReference type="ARBA" id="ARBA00022516"/>
    </source>
</evidence>
<sequence length="386" mass="44488">MEEIADNNLNNKNNGGKKLSRVGTELDLDRPNIEDYLPSESLPLPRGKLRLRDLIDISPALTEAAGAIVDDSFTRCFKSNSPEPWNWNLYLFPLWCCGVVARYFVIFPLRVLVLTIGWIIFLSLYIPVHFFLKGQDKLRKKLERSLVELICSFFVASWTGVIKYHGPRPSMRSKQVFVANHTSMIDFIVLEQMTAFAVIMQKHPGWVGLLQTTILESLGCIWFNRSEEKDRVIVARKLREHVHGADNNPLLIFPEGTCVNNEYIVMFKKGVFELGCTICPVAIKYNKIFVDAFWNSRKQSFTMHLLQLMTSWAVVCDVWYLEPQTLRTGETSIQFAERVRDMIAHRAGLKKVPWDGYLKYSRPSPRLTESKQKSFAKSILARYQDK</sequence>
<keyword evidence="10" id="KW-0594">Phospholipid biosynthesis</keyword>
<evidence type="ECO:0000256" key="8">
    <source>
        <dbReference type="ARBA" id="ARBA00023098"/>
    </source>
</evidence>
<comment type="similarity">
    <text evidence="3">Belongs to the 1-acyl-sn-glycerol-3-phosphate acyltransferase family.</text>
</comment>
<dbReference type="GO" id="GO:0005783">
    <property type="term" value="C:endoplasmic reticulum"/>
    <property type="evidence" value="ECO:0007669"/>
    <property type="project" value="TreeGrafter"/>
</dbReference>
<evidence type="ECO:0000256" key="11">
    <source>
        <dbReference type="ARBA" id="ARBA00023264"/>
    </source>
</evidence>
<dbReference type="GO" id="GO:0016020">
    <property type="term" value="C:membrane"/>
    <property type="evidence" value="ECO:0007669"/>
    <property type="project" value="UniProtKB-SubCell"/>
</dbReference>
<dbReference type="InterPro" id="IPR002123">
    <property type="entry name" value="Plipid/glycerol_acylTrfase"/>
</dbReference>
<dbReference type="Pfam" id="PF01553">
    <property type="entry name" value="Acyltransferase"/>
    <property type="match status" value="1"/>
</dbReference>